<sequence>MIAAELNEPLQVLRLEFIKIMQRGTGVPTVEAVLDAEPAIVRVCAAVVRLGRHCALDGRLIIGTVMHGVASGSNVPVAADWLAARWMRVAMDAVDHIGVPCGPVTTDATRPTA</sequence>
<dbReference type="HOGENOM" id="CLU_2129833_0_0_0"/>
<evidence type="ECO:0000313" key="1">
    <source>
        <dbReference type="EMBL" id="AHG87934.1"/>
    </source>
</evidence>
<reference evidence="1 2" key="1">
    <citation type="journal article" date="2014" name="Genome Announc.">
        <title>Genome Sequence and Methylome of Soil Bacterium Gemmatirosa kalamazoonensis KBS708T, a Member of the Rarely Cultivated Gemmatimonadetes Phylum.</title>
        <authorList>
            <person name="Debruyn J.M."/>
            <person name="Radosevich M."/>
            <person name="Wommack K.E."/>
            <person name="Polson S.W."/>
            <person name="Hauser L.J."/>
            <person name="Fawaz M.N."/>
            <person name="Korlach J."/>
            <person name="Tsai Y.C."/>
        </authorList>
    </citation>
    <scope>NUCLEOTIDE SEQUENCE [LARGE SCALE GENOMIC DNA]</scope>
    <source>
        <strain evidence="1 2">KBS708</strain>
    </source>
</reference>
<dbReference type="AlphaFoldDB" id="W0R9Z5"/>
<gene>
    <name evidence="1" type="ORF">J421_0397</name>
</gene>
<protein>
    <submittedName>
        <fullName evidence="1">Uncharacterized protein</fullName>
    </submittedName>
</protein>
<dbReference type="KEGG" id="gba:J421_0397"/>
<evidence type="ECO:0000313" key="2">
    <source>
        <dbReference type="Proteomes" id="UP000019151"/>
    </source>
</evidence>
<organism evidence="1 2">
    <name type="scientific">Gemmatirosa kalamazoonensis</name>
    <dbReference type="NCBI Taxonomy" id="861299"/>
    <lineage>
        <taxon>Bacteria</taxon>
        <taxon>Pseudomonadati</taxon>
        <taxon>Gemmatimonadota</taxon>
        <taxon>Gemmatimonadia</taxon>
        <taxon>Gemmatimonadales</taxon>
        <taxon>Gemmatimonadaceae</taxon>
        <taxon>Gemmatirosa</taxon>
    </lineage>
</organism>
<dbReference type="STRING" id="861299.J421_0397"/>
<dbReference type="EMBL" id="CP007128">
    <property type="protein sequence ID" value="AHG87934.1"/>
    <property type="molecule type" value="Genomic_DNA"/>
</dbReference>
<dbReference type="Proteomes" id="UP000019151">
    <property type="component" value="Chromosome"/>
</dbReference>
<name>W0R9Z5_9BACT</name>
<accession>W0R9Z5</accession>
<proteinExistence type="predicted"/>
<dbReference type="InParanoid" id="W0R9Z5"/>
<keyword evidence="2" id="KW-1185">Reference proteome</keyword>